<reference evidence="2 3" key="1">
    <citation type="journal article" date="2024" name="Plant J.">
        <title>Genome sequences and population genomics reveal climatic adaptation and genomic divergence between two closely related sweetgum species.</title>
        <authorList>
            <person name="Xu W.Q."/>
            <person name="Ren C.Q."/>
            <person name="Zhang X.Y."/>
            <person name="Comes H.P."/>
            <person name="Liu X.H."/>
            <person name="Li Y.G."/>
            <person name="Kettle C.J."/>
            <person name="Jalonen R."/>
            <person name="Gaisberger H."/>
            <person name="Ma Y.Z."/>
            <person name="Qiu Y.X."/>
        </authorList>
    </citation>
    <scope>NUCLEOTIDE SEQUENCE [LARGE SCALE GENOMIC DNA]</scope>
    <source>
        <strain evidence="2">Hangzhou</strain>
    </source>
</reference>
<evidence type="ECO:0000313" key="2">
    <source>
        <dbReference type="EMBL" id="KAK9286145.1"/>
    </source>
</evidence>
<dbReference type="PANTHER" id="PTHR46681">
    <property type="entry name" value="KINETOCHORE PROTEIN NDC80 HOMOLOG"/>
    <property type="match status" value="1"/>
</dbReference>
<sequence>MEAKRMVQDVEAEDHNLDVMEREAAEMLETSKMNLQETIKQCEEEIQMCACELFTLVDSVSKYKENMASAISEMKSNLTETAGAVSNAYKCSLPEQFGMVFDASH</sequence>
<keyword evidence="1" id="KW-0175">Coiled coil</keyword>
<dbReference type="EMBL" id="JBBPBK010000004">
    <property type="protein sequence ID" value="KAK9286145.1"/>
    <property type="molecule type" value="Genomic_DNA"/>
</dbReference>
<dbReference type="AlphaFoldDB" id="A0AAP0S3E8"/>
<gene>
    <name evidence="2" type="ORF">L1049_014527</name>
</gene>
<feature type="coiled-coil region" evidence="1">
    <location>
        <begin position="10"/>
        <end position="52"/>
    </location>
</feature>
<comment type="caution">
    <text evidence="2">The sequence shown here is derived from an EMBL/GenBank/DDBJ whole genome shotgun (WGS) entry which is preliminary data.</text>
</comment>
<protein>
    <submittedName>
        <fullName evidence="2">Uncharacterized protein</fullName>
    </submittedName>
</protein>
<evidence type="ECO:0000256" key="1">
    <source>
        <dbReference type="SAM" id="Coils"/>
    </source>
</evidence>
<name>A0AAP0S3E8_LIQFO</name>
<dbReference type="PANTHER" id="PTHR46681:SF1">
    <property type="entry name" value="KINETOCHORE PROTEIN NDC80 HOMOLOG"/>
    <property type="match status" value="1"/>
</dbReference>
<dbReference type="InterPro" id="IPR055307">
    <property type="entry name" value="NDC80_plants"/>
</dbReference>
<proteinExistence type="predicted"/>
<accession>A0AAP0S3E8</accession>
<organism evidence="2 3">
    <name type="scientific">Liquidambar formosana</name>
    <name type="common">Formosan gum</name>
    <dbReference type="NCBI Taxonomy" id="63359"/>
    <lineage>
        <taxon>Eukaryota</taxon>
        <taxon>Viridiplantae</taxon>
        <taxon>Streptophyta</taxon>
        <taxon>Embryophyta</taxon>
        <taxon>Tracheophyta</taxon>
        <taxon>Spermatophyta</taxon>
        <taxon>Magnoliopsida</taxon>
        <taxon>eudicotyledons</taxon>
        <taxon>Gunneridae</taxon>
        <taxon>Pentapetalae</taxon>
        <taxon>Saxifragales</taxon>
        <taxon>Altingiaceae</taxon>
        <taxon>Liquidambar</taxon>
    </lineage>
</organism>
<evidence type="ECO:0000313" key="3">
    <source>
        <dbReference type="Proteomes" id="UP001415857"/>
    </source>
</evidence>
<keyword evidence="3" id="KW-1185">Reference proteome</keyword>
<dbReference type="Proteomes" id="UP001415857">
    <property type="component" value="Unassembled WGS sequence"/>
</dbReference>